<comment type="caution">
    <text evidence="1">The sequence shown here is derived from an EMBL/GenBank/DDBJ whole genome shotgun (WGS) entry which is preliminary data.</text>
</comment>
<gene>
    <name evidence="1" type="ORF">WKI47_07090</name>
</gene>
<reference evidence="1" key="1">
    <citation type="submission" date="2024-03" db="EMBL/GenBank/DDBJ databases">
        <title>Whole genome sequecning of epiphytes from Marcgravia umbellata leaves.</title>
        <authorList>
            <person name="Kumar G."/>
            <person name="Savka M.A."/>
        </authorList>
    </citation>
    <scope>NUCLEOTIDE SEQUENCE</scope>
    <source>
        <strain evidence="1">RIT_BL5</strain>
    </source>
</reference>
<organism evidence="1 2">
    <name type="scientific">Saccharibacillus sacchari</name>
    <dbReference type="NCBI Taxonomy" id="456493"/>
    <lineage>
        <taxon>Bacteria</taxon>
        <taxon>Bacillati</taxon>
        <taxon>Bacillota</taxon>
        <taxon>Bacilli</taxon>
        <taxon>Bacillales</taxon>
        <taxon>Paenibacillaceae</taxon>
        <taxon>Saccharibacillus</taxon>
    </lineage>
</organism>
<accession>A0ACC6PA52</accession>
<name>A0ACC6PA52_9BACL</name>
<evidence type="ECO:0000313" key="2">
    <source>
        <dbReference type="Proteomes" id="UP001380953"/>
    </source>
</evidence>
<proteinExistence type="predicted"/>
<dbReference type="Proteomes" id="UP001380953">
    <property type="component" value="Unassembled WGS sequence"/>
</dbReference>
<evidence type="ECO:0000313" key="1">
    <source>
        <dbReference type="EMBL" id="MEJ8303682.1"/>
    </source>
</evidence>
<sequence length="253" mass="28202">MKWTYAESGDTNAPLLIFVHGGGVGGWMWDRQIASFQHYHCLVPEIAESEGPNAKPVFTIQQSARQLIDLARQKGAGRPIYAVGFSLGAQIVIQMMSDSPRLLHGAMINSASAIPMPFADRMIGPMVRCSFPLIRNRRFSAFQAKALYIPSEQFETYYAQSLKSSPHVLIQVLRQSLTYRLPAGFSRSNARVLVTVGEKEKRMMHKSADQIVAAHPKAQKKNLPGVGHGIPLVQPESFNTILKEWLEEGERNE</sequence>
<keyword evidence="1" id="KW-0378">Hydrolase</keyword>
<keyword evidence="2" id="KW-1185">Reference proteome</keyword>
<protein>
    <submittedName>
        <fullName evidence="1">Alpha/beta hydrolase</fullName>
    </submittedName>
</protein>
<dbReference type="EMBL" id="JBBKAR010000023">
    <property type="protein sequence ID" value="MEJ8303682.1"/>
    <property type="molecule type" value="Genomic_DNA"/>
</dbReference>